<reference evidence="2" key="2">
    <citation type="submission" date="2018-12" db="EMBL/GenBank/DDBJ databases">
        <authorList>
            <consortium name="NCBI Pathogen Detection Project"/>
        </authorList>
    </citation>
    <scope>NUCLEOTIDE SEQUENCE</scope>
    <source>
        <strain evidence="2">STM5922</strain>
    </source>
</reference>
<gene>
    <name evidence="2" type="ORF">G0G84_24950</name>
</gene>
<name>A0A704RZU2_SALTM</name>
<evidence type="ECO:0000313" key="2">
    <source>
        <dbReference type="EMBL" id="HAC8263134.1"/>
    </source>
</evidence>
<accession>A0A704RZU2</accession>
<evidence type="ECO:0000256" key="1">
    <source>
        <dbReference type="SAM" id="SignalP"/>
    </source>
</evidence>
<comment type="caution">
    <text evidence="2">The sequence shown here is derived from an EMBL/GenBank/DDBJ whole genome shotgun (WGS) entry which is preliminary data.</text>
</comment>
<organism evidence="2">
    <name type="scientific">Salmonella typhimurium</name>
    <dbReference type="NCBI Taxonomy" id="90371"/>
    <lineage>
        <taxon>Bacteria</taxon>
        <taxon>Pseudomonadati</taxon>
        <taxon>Pseudomonadota</taxon>
        <taxon>Gammaproteobacteria</taxon>
        <taxon>Enterobacterales</taxon>
        <taxon>Enterobacteriaceae</taxon>
        <taxon>Salmonella</taxon>
    </lineage>
</organism>
<dbReference type="AlphaFoldDB" id="A0A704RZU2"/>
<feature type="signal peptide" evidence="1">
    <location>
        <begin position="1"/>
        <end position="19"/>
    </location>
</feature>
<protein>
    <submittedName>
        <fullName evidence="2">AraC family transcriptional regulator</fullName>
    </submittedName>
</protein>
<proteinExistence type="predicted"/>
<keyword evidence="1" id="KW-0732">Signal</keyword>
<reference evidence="2" key="1">
    <citation type="journal article" date="2018" name="Genome Biol.">
        <title>SKESA: strategic k-mer extension for scrupulous assemblies.</title>
        <authorList>
            <person name="Souvorov A."/>
            <person name="Agarwala R."/>
            <person name="Lipman D.J."/>
        </authorList>
    </citation>
    <scope>NUCLEOTIDE SEQUENCE</scope>
    <source>
        <strain evidence="2">STM5922</strain>
    </source>
</reference>
<dbReference type="EMBL" id="DAAMUS010000403">
    <property type="protein sequence ID" value="HAC8263134.1"/>
    <property type="molecule type" value="Genomic_DNA"/>
</dbReference>
<feature type="chain" id="PRO_5028183588" evidence="1">
    <location>
        <begin position="20"/>
        <end position="53"/>
    </location>
</feature>
<sequence length="53" mass="5685">NNRLAAAVNLLSLLVNSFAANTDAVLVKYLPTSLETDYALSAMKKTHCSITLC</sequence>
<feature type="non-terminal residue" evidence="2">
    <location>
        <position position="1"/>
    </location>
</feature>